<dbReference type="PANTHER" id="PTHR43784">
    <property type="entry name" value="GDSL-LIKE LIPASE/ACYLHYDROLASE, PUTATIVE (AFU_ORTHOLOGUE AFUA_2G00820)-RELATED"/>
    <property type="match status" value="1"/>
</dbReference>
<dbReference type="CDD" id="cd00229">
    <property type="entry name" value="SGNH_hydrolase"/>
    <property type="match status" value="1"/>
</dbReference>
<keyword evidence="2" id="KW-0378">Hydrolase</keyword>
<comment type="caution">
    <text evidence="2">The sequence shown here is derived from an EMBL/GenBank/DDBJ whole genome shotgun (WGS) entry which is preliminary data.</text>
</comment>
<dbReference type="InterPro" id="IPR053140">
    <property type="entry name" value="GDSL_Rv0518-like"/>
</dbReference>
<evidence type="ECO:0000313" key="2">
    <source>
        <dbReference type="EMBL" id="MBD2871058.1"/>
    </source>
</evidence>
<reference evidence="2" key="1">
    <citation type="submission" date="2020-09" db="EMBL/GenBank/DDBJ databases">
        <title>A novel bacterium of genus Paenibacillus, isolated from South China Sea.</title>
        <authorList>
            <person name="Huang H."/>
            <person name="Mo K."/>
            <person name="Hu Y."/>
        </authorList>
    </citation>
    <scope>NUCLEOTIDE SEQUENCE</scope>
    <source>
        <strain evidence="2">IB182493</strain>
    </source>
</reference>
<evidence type="ECO:0000259" key="1">
    <source>
        <dbReference type="Pfam" id="PF13472"/>
    </source>
</evidence>
<dbReference type="Gene3D" id="3.40.50.1110">
    <property type="entry name" value="SGNH hydrolase"/>
    <property type="match status" value="1"/>
</dbReference>
<dbReference type="InterPro" id="IPR036514">
    <property type="entry name" value="SGNH_hydro_sf"/>
</dbReference>
<dbReference type="Pfam" id="PF13472">
    <property type="entry name" value="Lipase_GDSL_2"/>
    <property type="match status" value="1"/>
</dbReference>
<accession>A0A927CQP4</accession>
<proteinExistence type="predicted"/>
<dbReference type="EMBL" id="JACXIY010000026">
    <property type="protein sequence ID" value="MBD2871058.1"/>
    <property type="molecule type" value="Genomic_DNA"/>
</dbReference>
<sequence length="383" mass="41694">MWWNSYASATVQSTAKNFIRSSDSAFTHTYRAYIKTTECGELKLRFWCSNLVDSTWADGSESSANLIGGTWKIESAYIADGGRLPDGSVVEGTQVPVTFDSSVARLVMPGEQFWSDAARINIPKDHYLAYSWTVTTLSAGVSFPYNTEGPLVSAYDAPGHAAGQISADGFQQSGNCLFLPDFIGCEREAAKRIAFLGDSITQGVRTRPDAYEFWVARIAEGLGSENSVWNLGSGWARAYDAATNKAWLSKAKLNDEVVIALGVNDIGTTGRSASQLLGDLQTIVSSLKGSHNEMSVILCTVPTFNFTEEQELVWRIVNQAIRSRAITGVDRIFDIAEVLSQEAPRDNLLIPEYMSNEFDAHPNGEAGAAVALAFLAWYGMGDD</sequence>
<dbReference type="AlphaFoldDB" id="A0A927CQP4"/>
<gene>
    <name evidence="2" type="ORF">IDH41_20955</name>
</gene>
<dbReference type="SUPFAM" id="SSF52266">
    <property type="entry name" value="SGNH hydrolase"/>
    <property type="match status" value="1"/>
</dbReference>
<protein>
    <submittedName>
        <fullName evidence="2">SGNH/GDSL hydrolase family protein</fullName>
    </submittedName>
</protein>
<organism evidence="2 3">
    <name type="scientific">Paenibacillus arenilitoris</name>
    <dbReference type="NCBI Taxonomy" id="2772299"/>
    <lineage>
        <taxon>Bacteria</taxon>
        <taxon>Bacillati</taxon>
        <taxon>Bacillota</taxon>
        <taxon>Bacilli</taxon>
        <taxon>Bacillales</taxon>
        <taxon>Paenibacillaceae</taxon>
        <taxon>Paenibacillus</taxon>
    </lineage>
</organism>
<dbReference type="PANTHER" id="PTHR43784:SF2">
    <property type="entry name" value="GDSL-LIKE LIPASE_ACYLHYDROLASE, PUTATIVE (AFU_ORTHOLOGUE AFUA_2G00820)-RELATED"/>
    <property type="match status" value="1"/>
</dbReference>
<dbReference type="Proteomes" id="UP000632125">
    <property type="component" value="Unassembled WGS sequence"/>
</dbReference>
<dbReference type="GO" id="GO:0016787">
    <property type="term" value="F:hydrolase activity"/>
    <property type="evidence" value="ECO:0007669"/>
    <property type="project" value="UniProtKB-KW"/>
</dbReference>
<feature type="domain" description="SGNH hydrolase-type esterase" evidence="1">
    <location>
        <begin position="195"/>
        <end position="365"/>
    </location>
</feature>
<dbReference type="InterPro" id="IPR013830">
    <property type="entry name" value="SGNH_hydro"/>
</dbReference>
<dbReference type="RefSeq" id="WP_190864501.1">
    <property type="nucleotide sequence ID" value="NZ_JACXIY010000026.1"/>
</dbReference>
<name>A0A927CQP4_9BACL</name>
<keyword evidence="3" id="KW-1185">Reference proteome</keyword>
<evidence type="ECO:0000313" key="3">
    <source>
        <dbReference type="Proteomes" id="UP000632125"/>
    </source>
</evidence>